<feature type="transmembrane region" description="Helical" evidence="8">
    <location>
        <begin position="128"/>
        <end position="146"/>
    </location>
</feature>
<evidence type="ECO:0000256" key="6">
    <source>
        <dbReference type="ARBA" id="ARBA00022989"/>
    </source>
</evidence>
<dbReference type="Pfam" id="PF01032">
    <property type="entry name" value="FecCD"/>
    <property type="match status" value="1"/>
</dbReference>
<organism evidence="9 10">
    <name type="scientific">Corynebacterium nuruki</name>
    <dbReference type="NCBI Taxonomy" id="1032851"/>
    <lineage>
        <taxon>Bacteria</taxon>
        <taxon>Bacillati</taxon>
        <taxon>Actinomycetota</taxon>
        <taxon>Actinomycetes</taxon>
        <taxon>Mycobacteriales</taxon>
        <taxon>Corynebacteriaceae</taxon>
        <taxon>Corynebacterium</taxon>
    </lineage>
</organism>
<evidence type="ECO:0000256" key="1">
    <source>
        <dbReference type="ARBA" id="ARBA00004651"/>
    </source>
</evidence>
<dbReference type="STRING" id="863239.GCA_000213935_01149"/>
<protein>
    <submittedName>
        <fullName evidence="9">ABC transporter permease</fullName>
    </submittedName>
</protein>
<keyword evidence="5 8" id="KW-0812">Transmembrane</keyword>
<evidence type="ECO:0000256" key="4">
    <source>
        <dbReference type="ARBA" id="ARBA00022475"/>
    </source>
</evidence>
<evidence type="ECO:0000256" key="8">
    <source>
        <dbReference type="SAM" id="Phobius"/>
    </source>
</evidence>
<dbReference type="InterPro" id="IPR000522">
    <property type="entry name" value="ABC_transptr_permease_BtuC"/>
</dbReference>
<evidence type="ECO:0000313" key="9">
    <source>
        <dbReference type="EMBL" id="HCT15600.1"/>
    </source>
</evidence>
<evidence type="ECO:0000313" key="10">
    <source>
        <dbReference type="Proteomes" id="UP000261739"/>
    </source>
</evidence>
<dbReference type="SUPFAM" id="SSF81345">
    <property type="entry name" value="ABC transporter involved in vitamin B12 uptake, BtuC"/>
    <property type="match status" value="1"/>
</dbReference>
<dbReference type="Proteomes" id="UP000261739">
    <property type="component" value="Unassembled WGS sequence"/>
</dbReference>
<keyword evidence="6 8" id="KW-1133">Transmembrane helix</keyword>
<name>A0A3D4T4D8_9CORY</name>
<feature type="transmembrane region" description="Helical" evidence="8">
    <location>
        <begin position="12"/>
        <end position="32"/>
    </location>
</feature>
<feature type="transmembrane region" description="Helical" evidence="8">
    <location>
        <begin position="100"/>
        <end position="122"/>
    </location>
</feature>
<keyword evidence="3" id="KW-0813">Transport</keyword>
<reference evidence="9 10" key="1">
    <citation type="journal article" date="2018" name="Nat. Biotechnol.">
        <title>A standardized bacterial taxonomy based on genome phylogeny substantially revises the tree of life.</title>
        <authorList>
            <person name="Parks D.H."/>
            <person name="Chuvochina M."/>
            <person name="Waite D.W."/>
            <person name="Rinke C."/>
            <person name="Skarshewski A."/>
            <person name="Chaumeil P.A."/>
            <person name="Hugenholtz P."/>
        </authorList>
    </citation>
    <scope>NUCLEOTIDE SEQUENCE [LARGE SCALE GENOMIC DNA]</scope>
    <source>
        <strain evidence="9">UBA11247</strain>
    </source>
</reference>
<feature type="non-terminal residue" evidence="9">
    <location>
        <position position="1"/>
    </location>
</feature>
<dbReference type="GO" id="GO:0022857">
    <property type="term" value="F:transmembrane transporter activity"/>
    <property type="evidence" value="ECO:0007669"/>
    <property type="project" value="InterPro"/>
</dbReference>
<evidence type="ECO:0000256" key="5">
    <source>
        <dbReference type="ARBA" id="ARBA00022692"/>
    </source>
</evidence>
<dbReference type="AlphaFoldDB" id="A0A3D4T4D8"/>
<dbReference type="PANTHER" id="PTHR30472">
    <property type="entry name" value="FERRIC ENTEROBACTIN TRANSPORT SYSTEM PERMEASE PROTEIN"/>
    <property type="match status" value="1"/>
</dbReference>
<feature type="transmembrane region" description="Helical" evidence="8">
    <location>
        <begin position="58"/>
        <end position="88"/>
    </location>
</feature>
<proteinExistence type="inferred from homology"/>
<dbReference type="CDD" id="cd06550">
    <property type="entry name" value="TM_ABC_iron-siderophores_like"/>
    <property type="match status" value="1"/>
</dbReference>
<comment type="similarity">
    <text evidence="2">Belongs to the binding-protein-dependent transport system permease family. FecCD subfamily.</text>
</comment>
<accession>A0A3D4T4D8</accession>
<evidence type="ECO:0000256" key="7">
    <source>
        <dbReference type="ARBA" id="ARBA00023136"/>
    </source>
</evidence>
<evidence type="ECO:0000256" key="2">
    <source>
        <dbReference type="ARBA" id="ARBA00007935"/>
    </source>
</evidence>
<dbReference type="InterPro" id="IPR037294">
    <property type="entry name" value="ABC_BtuC-like"/>
</dbReference>
<evidence type="ECO:0000256" key="3">
    <source>
        <dbReference type="ARBA" id="ARBA00022448"/>
    </source>
</evidence>
<gene>
    <name evidence="9" type="ORF">DIW82_12680</name>
</gene>
<sequence length="154" mass="15874">WLLGSLGLASWSGPLVAVAVAVVLTVGILMLLGPRLDALQLGDETALTLGISPDRLRLGLLVLSCLLVGAVVAMAGAIGFLGLVVPHLARRLVGGRHRALTPVAALLGAVLLCWADIGARTLLAPQEIPVGIITALVGAPFLLLLVHRMHREAS</sequence>
<keyword evidence="7 8" id="KW-0472">Membrane</keyword>
<comment type="caution">
    <text evidence="9">The sequence shown here is derived from an EMBL/GenBank/DDBJ whole genome shotgun (WGS) entry which is preliminary data.</text>
</comment>
<dbReference type="GO" id="GO:0005886">
    <property type="term" value="C:plasma membrane"/>
    <property type="evidence" value="ECO:0007669"/>
    <property type="project" value="UniProtKB-SubCell"/>
</dbReference>
<dbReference type="PANTHER" id="PTHR30472:SF67">
    <property type="entry name" value="PERMEASE OF ABC TRANSPORTER-RELATED"/>
    <property type="match status" value="1"/>
</dbReference>
<comment type="subcellular location">
    <subcellularLocation>
        <location evidence="1">Cell membrane</location>
        <topology evidence="1">Multi-pass membrane protein</topology>
    </subcellularLocation>
</comment>
<dbReference type="Gene3D" id="1.10.3470.10">
    <property type="entry name" value="ABC transporter involved in vitamin B12 uptake, BtuC"/>
    <property type="match status" value="1"/>
</dbReference>
<dbReference type="EMBL" id="DQID01000323">
    <property type="protein sequence ID" value="HCT15600.1"/>
    <property type="molecule type" value="Genomic_DNA"/>
</dbReference>
<keyword evidence="4" id="KW-1003">Cell membrane</keyword>
<dbReference type="GO" id="GO:0033214">
    <property type="term" value="P:siderophore-iron import into cell"/>
    <property type="evidence" value="ECO:0007669"/>
    <property type="project" value="TreeGrafter"/>
</dbReference>